<dbReference type="CDD" id="cd03801">
    <property type="entry name" value="GT4_PimA-like"/>
    <property type="match status" value="1"/>
</dbReference>
<evidence type="ECO:0000313" key="4">
    <source>
        <dbReference type="Proteomes" id="UP000069030"/>
    </source>
</evidence>
<dbReference type="PANTHER" id="PTHR46401:SF2">
    <property type="entry name" value="GLYCOSYLTRANSFERASE WBBK-RELATED"/>
    <property type="match status" value="1"/>
</dbReference>
<dbReference type="Gene3D" id="3.40.50.2000">
    <property type="entry name" value="Glycogen Phosphorylase B"/>
    <property type="match status" value="2"/>
</dbReference>
<dbReference type="InterPro" id="IPR001296">
    <property type="entry name" value="Glyco_trans_1"/>
</dbReference>
<dbReference type="KEGG" id="mod:AS202_05220"/>
<dbReference type="GO" id="GO:0009103">
    <property type="term" value="P:lipopolysaccharide biosynthetic process"/>
    <property type="evidence" value="ECO:0007669"/>
    <property type="project" value="TreeGrafter"/>
</dbReference>
<gene>
    <name evidence="3" type="ORF">AS202_05220</name>
</gene>
<dbReference type="Proteomes" id="UP000069030">
    <property type="component" value="Chromosome"/>
</dbReference>
<keyword evidence="1" id="KW-0808">Transferase</keyword>
<evidence type="ECO:0000313" key="3">
    <source>
        <dbReference type="EMBL" id="ALU25574.1"/>
    </source>
</evidence>
<evidence type="ECO:0000259" key="2">
    <source>
        <dbReference type="Pfam" id="PF00534"/>
    </source>
</evidence>
<protein>
    <recommendedName>
        <fullName evidence="2">Glycosyl transferase family 1 domain-containing protein</fullName>
    </recommendedName>
</protein>
<accession>A0A0S7EBY8</accession>
<dbReference type="PANTHER" id="PTHR46401">
    <property type="entry name" value="GLYCOSYLTRANSFERASE WBBK-RELATED"/>
    <property type="match status" value="1"/>
</dbReference>
<proteinExistence type="predicted"/>
<dbReference type="EMBL" id="CP013690">
    <property type="protein sequence ID" value="ALU25574.1"/>
    <property type="molecule type" value="Genomic_DNA"/>
</dbReference>
<reference evidence="3 4" key="1">
    <citation type="journal article" date="2016" name="J. Zhejiang Univ. Sci. B">
        <title>Antibiotic resistance mechanisms of Myroides sp.</title>
        <authorList>
            <person name="Hu S."/>
            <person name="Yuan S."/>
            <person name="Qu H."/>
            <person name="Jiang T."/>
            <person name="Zhou Y."/>
            <person name="Wang M."/>
            <person name="Ming D."/>
        </authorList>
    </citation>
    <scope>NUCLEOTIDE SEQUENCE [LARGE SCALE GENOMIC DNA]</scope>
    <source>
        <strain evidence="3 4">PR63039</strain>
    </source>
</reference>
<dbReference type="RefSeq" id="WP_006257979.1">
    <property type="nucleotide sequence ID" value="NZ_BCMQ01000002.1"/>
</dbReference>
<evidence type="ECO:0000256" key="1">
    <source>
        <dbReference type="ARBA" id="ARBA00022679"/>
    </source>
</evidence>
<feature type="domain" description="Glycosyl transferase family 1" evidence="2">
    <location>
        <begin position="192"/>
        <end position="350"/>
    </location>
</feature>
<dbReference type="GeneID" id="66974231"/>
<sequence>MKIAIITSRYPKENQPYNHMFVHVRALYFKSQGVDVTILVPAKEKSIYNYQGIHVIEDVSSEIANVLGKYDLLYLHLLNQYPLKNGGFSIYNAILKNKYPVAIYIHGTDVLKYPEYLYDFTWSIKGIVKYLYINTWNHFWMKRFLRQISLSNRYLIMTPSLWMKNHTEKILAIKFEKFYAVPNGVDTELFDVPFNYQNRHKIITIRPLSDVKYGVDMSIELMRFLPDIFTLDIYGKGFLKYKYEQLIKKYNLENRVRIIDDFIERKDLPTLFSNYGIFSAFTLFDSQGVIMCEAMASRLLTISNNNSAISEFIEDRIGGLIDDDLEKLAQRIIEITNDSHVMENIVKEGRSGMTKINWRKQGEKELFLLKQIVT</sequence>
<organism evidence="3 4">
    <name type="scientific">Myroides odoratimimus</name>
    <dbReference type="NCBI Taxonomy" id="76832"/>
    <lineage>
        <taxon>Bacteria</taxon>
        <taxon>Pseudomonadati</taxon>
        <taxon>Bacteroidota</taxon>
        <taxon>Flavobacteriia</taxon>
        <taxon>Flavobacteriales</taxon>
        <taxon>Flavobacteriaceae</taxon>
        <taxon>Myroides</taxon>
    </lineage>
</organism>
<dbReference type="GO" id="GO:0016757">
    <property type="term" value="F:glycosyltransferase activity"/>
    <property type="evidence" value="ECO:0007669"/>
    <property type="project" value="InterPro"/>
</dbReference>
<name>A0A0S7EBY8_9FLAO</name>
<dbReference type="Pfam" id="PF00534">
    <property type="entry name" value="Glycos_transf_1"/>
    <property type="match status" value="1"/>
</dbReference>
<dbReference type="AlphaFoldDB" id="A0A0S7EBY8"/>
<dbReference type="SUPFAM" id="SSF53756">
    <property type="entry name" value="UDP-Glycosyltransferase/glycogen phosphorylase"/>
    <property type="match status" value="1"/>
</dbReference>